<dbReference type="InterPro" id="IPR022903">
    <property type="entry name" value="GcvT_bac"/>
</dbReference>
<keyword evidence="3 7" id="KW-0032">Aminotransferase</keyword>
<proteinExistence type="inferred from homology"/>
<dbReference type="GO" id="GO:0008168">
    <property type="term" value="F:methyltransferase activity"/>
    <property type="evidence" value="ECO:0007669"/>
    <property type="project" value="UniProtKB-KW"/>
</dbReference>
<dbReference type="AlphaFoldDB" id="A0A7G8Q7G2"/>
<comment type="similarity">
    <text evidence="1 7">Belongs to the GcvT family.</text>
</comment>
<evidence type="ECO:0000259" key="10">
    <source>
        <dbReference type="Pfam" id="PF08669"/>
    </source>
</evidence>
<feature type="domain" description="Aminomethyltransferase C-terminal" evidence="10">
    <location>
        <begin position="284"/>
        <end position="357"/>
    </location>
</feature>
<evidence type="ECO:0000256" key="8">
    <source>
        <dbReference type="PIRSR" id="PIRSR006487-1"/>
    </source>
</evidence>
<dbReference type="RefSeq" id="WP_187058150.1">
    <property type="nucleotide sequence ID" value="NZ_CP060412.1"/>
</dbReference>
<accession>A0A7G8Q7G2</accession>
<evidence type="ECO:0000256" key="5">
    <source>
        <dbReference type="ARBA" id="ARBA00031395"/>
    </source>
</evidence>
<evidence type="ECO:0000256" key="2">
    <source>
        <dbReference type="ARBA" id="ARBA00012616"/>
    </source>
</evidence>
<dbReference type="HAMAP" id="MF_00259">
    <property type="entry name" value="GcvT"/>
    <property type="match status" value="1"/>
</dbReference>
<sequence length="366" mass="39718">MTDKTILNDTHRALGARMVDFGGWDMPINYGSQIEEHHAVRRDAGMFDVSHMTVVDLHGTRTREFLRHLLANSVDKLKVQGKALYSCMLNEQGGVIDDLIVYFLGEEFFRLVVNAATRAKDLAWIEAQAKAFGVEVKERPDFAMIAVQGPNARAKAISVLAEVDHERINKLGKFAAAAAQGPHGMPLFVARTGYTGEDGFEIVVPQEHAVALWQALAAAGVAPAGLGARDTLRLEAGMNLYGQDMDETVSPWEANLGWTIALDEGRDFIGRKALESQKAAGVQRVMVGLVLDDKGVLRHGQPVLTANGTGEILSGSFAPTLNKAVAFARIPVGEPGDVRVDIRGKEVPVRVVKYPFVRDGKPCEGI</sequence>
<dbReference type="InterPro" id="IPR028896">
    <property type="entry name" value="GcvT/YgfZ/DmdA"/>
</dbReference>
<evidence type="ECO:0000256" key="4">
    <source>
        <dbReference type="ARBA" id="ARBA00022679"/>
    </source>
</evidence>
<dbReference type="GO" id="GO:0019464">
    <property type="term" value="P:glycine decarboxylation via glycine cleavage system"/>
    <property type="evidence" value="ECO:0007669"/>
    <property type="project" value="UniProtKB-UniRule"/>
</dbReference>
<dbReference type="Gene3D" id="2.40.30.110">
    <property type="entry name" value="Aminomethyltransferase beta-barrel domains"/>
    <property type="match status" value="1"/>
</dbReference>
<dbReference type="NCBIfam" id="TIGR00528">
    <property type="entry name" value="gcvT"/>
    <property type="match status" value="1"/>
</dbReference>
<dbReference type="SUPFAM" id="SSF103025">
    <property type="entry name" value="Folate-binding domain"/>
    <property type="match status" value="1"/>
</dbReference>
<dbReference type="Gene3D" id="3.30.70.1400">
    <property type="entry name" value="Aminomethyltransferase beta-barrel domains"/>
    <property type="match status" value="1"/>
</dbReference>
<reference evidence="11 12" key="1">
    <citation type="submission" date="2020-08" db="EMBL/GenBank/DDBJ databases">
        <title>Dyella sp. G9 isolated from forest soil.</title>
        <authorList>
            <person name="Fu J."/>
            <person name="Qiu L."/>
        </authorList>
    </citation>
    <scope>NUCLEOTIDE SEQUENCE [LARGE SCALE GENOMIC DNA]</scope>
    <source>
        <strain evidence="11 12">G9</strain>
    </source>
</reference>
<dbReference type="NCBIfam" id="NF001567">
    <property type="entry name" value="PRK00389.1"/>
    <property type="match status" value="1"/>
</dbReference>
<dbReference type="GO" id="GO:0032259">
    <property type="term" value="P:methylation"/>
    <property type="evidence" value="ECO:0007669"/>
    <property type="project" value="UniProtKB-KW"/>
</dbReference>
<dbReference type="InterPro" id="IPR013977">
    <property type="entry name" value="GcvT_C"/>
</dbReference>
<dbReference type="FunFam" id="3.30.70.1400:FF:000001">
    <property type="entry name" value="Aminomethyltransferase"/>
    <property type="match status" value="1"/>
</dbReference>
<dbReference type="GO" id="GO:0004047">
    <property type="term" value="F:aminomethyltransferase activity"/>
    <property type="evidence" value="ECO:0007669"/>
    <property type="project" value="UniProtKB-UniRule"/>
</dbReference>
<evidence type="ECO:0000259" key="9">
    <source>
        <dbReference type="Pfam" id="PF01571"/>
    </source>
</evidence>
<dbReference type="Pfam" id="PF08669">
    <property type="entry name" value="GCV_T_C"/>
    <property type="match status" value="1"/>
</dbReference>
<protein>
    <recommendedName>
        <fullName evidence="2 7">Aminomethyltransferase</fullName>
        <ecNumber evidence="2 7">2.1.2.10</ecNumber>
    </recommendedName>
    <alternativeName>
        <fullName evidence="5 7">Glycine cleavage system T protein</fullName>
    </alternativeName>
</protein>
<gene>
    <name evidence="7 11" type="primary">gcvT</name>
    <name evidence="11" type="ORF">H8F01_06195</name>
</gene>
<dbReference type="InterPro" id="IPR027266">
    <property type="entry name" value="TrmE/GcvT-like"/>
</dbReference>
<evidence type="ECO:0000256" key="1">
    <source>
        <dbReference type="ARBA" id="ARBA00008609"/>
    </source>
</evidence>
<dbReference type="GO" id="GO:0005960">
    <property type="term" value="C:glycine cleavage complex"/>
    <property type="evidence" value="ECO:0007669"/>
    <property type="project" value="InterPro"/>
</dbReference>
<feature type="domain" description="GCVT N-terminal" evidence="9">
    <location>
        <begin position="8"/>
        <end position="263"/>
    </location>
</feature>
<dbReference type="InterPro" id="IPR006223">
    <property type="entry name" value="GcvT"/>
</dbReference>
<name>A0A7G8Q7G2_9GAMM</name>
<dbReference type="Gene3D" id="3.30.1360.120">
    <property type="entry name" value="Probable tRNA modification gtpase trme, domain 1"/>
    <property type="match status" value="1"/>
</dbReference>
<keyword evidence="4 7" id="KW-0808">Transferase</keyword>
<evidence type="ECO:0000256" key="7">
    <source>
        <dbReference type="HAMAP-Rule" id="MF_00259"/>
    </source>
</evidence>
<keyword evidence="12" id="KW-1185">Reference proteome</keyword>
<dbReference type="SUPFAM" id="SSF101790">
    <property type="entry name" value="Aminomethyltransferase beta-barrel domain"/>
    <property type="match status" value="1"/>
</dbReference>
<dbReference type="PANTHER" id="PTHR43757:SF2">
    <property type="entry name" value="AMINOMETHYLTRANSFERASE, MITOCHONDRIAL"/>
    <property type="match status" value="1"/>
</dbReference>
<comment type="subunit">
    <text evidence="7">The glycine cleavage system is composed of four proteins: P, T, L and H.</text>
</comment>
<dbReference type="EMBL" id="CP060412">
    <property type="protein sequence ID" value="QNK02720.1"/>
    <property type="molecule type" value="Genomic_DNA"/>
</dbReference>
<dbReference type="PIRSF" id="PIRSF006487">
    <property type="entry name" value="GcvT"/>
    <property type="match status" value="1"/>
</dbReference>
<evidence type="ECO:0000256" key="3">
    <source>
        <dbReference type="ARBA" id="ARBA00022576"/>
    </source>
</evidence>
<dbReference type="FunFam" id="4.10.1250.10:FF:000001">
    <property type="entry name" value="Aminomethyltransferase"/>
    <property type="match status" value="1"/>
</dbReference>
<keyword evidence="11" id="KW-0489">Methyltransferase</keyword>
<evidence type="ECO:0000313" key="11">
    <source>
        <dbReference type="EMBL" id="QNK02720.1"/>
    </source>
</evidence>
<comment type="catalytic activity">
    <reaction evidence="6 7">
        <text>N(6)-[(R)-S(8)-aminomethyldihydrolipoyl]-L-lysyl-[protein] + (6S)-5,6,7,8-tetrahydrofolate = N(6)-[(R)-dihydrolipoyl]-L-lysyl-[protein] + (6R)-5,10-methylene-5,6,7,8-tetrahydrofolate + NH4(+)</text>
        <dbReference type="Rhea" id="RHEA:16945"/>
        <dbReference type="Rhea" id="RHEA-COMP:10475"/>
        <dbReference type="Rhea" id="RHEA-COMP:10492"/>
        <dbReference type="ChEBI" id="CHEBI:15636"/>
        <dbReference type="ChEBI" id="CHEBI:28938"/>
        <dbReference type="ChEBI" id="CHEBI:57453"/>
        <dbReference type="ChEBI" id="CHEBI:83100"/>
        <dbReference type="ChEBI" id="CHEBI:83143"/>
        <dbReference type="EC" id="2.1.2.10"/>
    </reaction>
</comment>
<dbReference type="KEGG" id="dtl:H8F01_06195"/>
<dbReference type="GO" id="GO:0008483">
    <property type="term" value="F:transaminase activity"/>
    <property type="evidence" value="ECO:0007669"/>
    <property type="project" value="UniProtKB-KW"/>
</dbReference>
<dbReference type="Gene3D" id="4.10.1250.10">
    <property type="entry name" value="Aminomethyltransferase fragment"/>
    <property type="match status" value="1"/>
</dbReference>
<evidence type="ECO:0000256" key="6">
    <source>
        <dbReference type="ARBA" id="ARBA00047665"/>
    </source>
</evidence>
<dbReference type="PANTHER" id="PTHR43757">
    <property type="entry name" value="AMINOMETHYLTRANSFERASE"/>
    <property type="match status" value="1"/>
</dbReference>
<dbReference type="Pfam" id="PF01571">
    <property type="entry name" value="GCV_T"/>
    <property type="match status" value="1"/>
</dbReference>
<feature type="binding site" evidence="8">
    <location>
        <position position="201"/>
    </location>
    <ligand>
        <name>substrate</name>
    </ligand>
</feature>
<evidence type="ECO:0000313" key="12">
    <source>
        <dbReference type="Proteomes" id="UP000515873"/>
    </source>
</evidence>
<dbReference type="InterPro" id="IPR006222">
    <property type="entry name" value="GCVT_N"/>
</dbReference>
<dbReference type="Proteomes" id="UP000515873">
    <property type="component" value="Chromosome"/>
</dbReference>
<comment type="function">
    <text evidence="7">The glycine cleavage system catalyzes the degradation of glycine.</text>
</comment>
<organism evidence="11 12">
    <name type="scientific">Dyella telluris</name>
    <dbReference type="NCBI Taxonomy" id="2763498"/>
    <lineage>
        <taxon>Bacteria</taxon>
        <taxon>Pseudomonadati</taxon>
        <taxon>Pseudomonadota</taxon>
        <taxon>Gammaproteobacteria</taxon>
        <taxon>Lysobacterales</taxon>
        <taxon>Rhodanobacteraceae</taxon>
        <taxon>Dyella</taxon>
    </lineage>
</organism>
<dbReference type="GO" id="GO:0005829">
    <property type="term" value="C:cytosol"/>
    <property type="evidence" value="ECO:0007669"/>
    <property type="project" value="TreeGrafter"/>
</dbReference>
<dbReference type="EC" id="2.1.2.10" evidence="2 7"/>
<dbReference type="InterPro" id="IPR029043">
    <property type="entry name" value="GcvT/YgfZ_C"/>
</dbReference>